<dbReference type="GO" id="GO:0005524">
    <property type="term" value="F:ATP binding"/>
    <property type="evidence" value="ECO:0007669"/>
    <property type="project" value="UniProtKB-KW"/>
</dbReference>
<dbReference type="SMART" id="SM00382">
    <property type="entry name" value="AAA"/>
    <property type="match status" value="1"/>
</dbReference>
<evidence type="ECO:0000256" key="7">
    <source>
        <dbReference type="ARBA" id="ARBA00070305"/>
    </source>
</evidence>
<dbReference type="FunFam" id="3.40.50.300:FF:000425">
    <property type="entry name" value="Probable ABC transporter, ATP-binding subunit"/>
    <property type="match status" value="1"/>
</dbReference>
<dbReference type="Pfam" id="PF08402">
    <property type="entry name" value="TOBE_2"/>
    <property type="match status" value="1"/>
</dbReference>
<keyword evidence="3 9" id="KW-0067">ATP-binding</keyword>
<reference evidence="9 10" key="1">
    <citation type="submission" date="2019-02" db="EMBL/GenBank/DDBJ databases">
        <title>Paenibacillus sp. nov., isolated from surface-sterilized tissue of Thalictrum simplex L.</title>
        <authorList>
            <person name="Tuo L."/>
        </authorList>
    </citation>
    <scope>NUCLEOTIDE SEQUENCE [LARGE SCALE GENOMIC DNA]</scope>
    <source>
        <strain evidence="9 10">N2SHLJ1</strain>
    </source>
</reference>
<evidence type="ECO:0000313" key="9">
    <source>
        <dbReference type="EMBL" id="TBL70862.1"/>
    </source>
</evidence>
<dbReference type="PANTHER" id="PTHR42781:SF4">
    <property type="entry name" value="SPERMIDINE_PUTRESCINE IMPORT ATP-BINDING PROTEIN POTA"/>
    <property type="match status" value="1"/>
</dbReference>
<dbReference type="OrthoDB" id="9802264at2"/>
<feature type="domain" description="ABC transporter" evidence="8">
    <location>
        <begin position="10"/>
        <end position="240"/>
    </location>
</feature>
<dbReference type="InterPro" id="IPR013611">
    <property type="entry name" value="Transp-assoc_OB_typ2"/>
</dbReference>
<dbReference type="Gene3D" id="2.40.50.100">
    <property type="match status" value="1"/>
</dbReference>
<dbReference type="Pfam" id="PF00005">
    <property type="entry name" value="ABC_tran"/>
    <property type="match status" value="1"/>
</dbReference>
<dbReference type="InterPro" id="IPR008995">
    <property type="entry name" value="Mo/tungstate-bd_C_term_dom"/>
</dbReference>
<evidence type="ECO:0000256" key="6">
    <source>
        <dbReference type="ARBA" id="ARBA00066388"/>
    </source>
</evidence>
<evidence type="ECO:0000256" key="4">
    <source>
        <dbReference type="ARBA" id="ARBA00052482"/>
    </source>
</evidence>
<dbReference type="EC" id="7.6.2.9" evidence="6"/>
<comment type="catalytic activity">
    <reaction evidence="4">
        <text>a quaternary ammonium(out) + ATP + H2O = a quaternary ammonium(in) + ADP + phosphate + H(+)</text>
        <dbReference type="Rhea" id="RHEA:11036"/>
        <dbReference type="ChEBI" id="CHEBI:15377"/>
        <dbReference type="ChEBI" id="CHEBI:15378"/>
        <dbReference type="ChEBI" id="CHEBI:30616"/>
        <dbReference type="ChEBI" id="CHEBI:35267"/>
        <dbReference type="ChEBI" id="CHEBI:43474"/>
        <dbReference type="ChEBI" id="CHEBI:456216"/>
        <dbReference type="EC" id="7.6.2.9"/>
    </reaction>
</comment>
<evidence type="ECO:0000256" key="2">
    <source>
        <dbReference type="ARBA" id="ARBA00022741"/>
    </source>
</evidence>
<sequence length="346" mass="38276">MFKEEIMIQLSIQNLTKRYKTGEGVTGINIDVKKGELVTLLGPSGCGKTTVLRSVGGFLDPDSGDILIEGKSVLKLPPEKRPTAMVFQGYNLWPHMNVYNNLAFGLKIRKKSKKEIDDAIERVLELVRLPGTQKKLPGELSGGQQQRIAVARAFLLEPAVLLLDEPFSALDAKLRHEMREELRDIQASTGLTMVFVTHDQEEALSISDKIVVMNSGNIEQMASPQEIYDHPRTLFAAQFIGKMNFIQGSADGNTVNIKRLQFANTAKHQGDVTVAVRPEDILLLKPDEGLSAKVHQVMVLGHYAEVSLETETGVLKAFLPRDSVKDMYPGQFVGVTFSKVLTYKSA</sequence>
<comment type="caution">
    <text evidence="9">The sequence shown here is derived from an EMBL/GenBank/DDBJ whole genome shotgun (WGS) entry which is preliminary data.</text>
</comment>
<name>A0A4V2J3A7_9BACL</name>
<dbReference type="PROSITE" id="PS50893">
    <property type="entry name" value="ABC_TRANSPORTER_2"/>
    <property type="match status" value="1"/>
</dbReference>
<dbReference type="InterPro" id="IPR003593">
    <property type="entry name" value="AAA+_ATPase"/>
</dbReference>
<dbReference type="EMBL" id="SIRE01000029">
    <property type="protein sequence ID" value="TBL70862.1"/>
    <property type="molecule type" value="Genomic_DNA"/>
</dbReference>
<evidence type="ECO:0000259" key="8">
    <source>
        <dbReference type="PROSITE" id="PS50893"/>
    </source>
</evidence>
<dbReference type="InterPro" id="IPR050093">
    <property type="entry name" value="ABC_SmlMolc_Importer"/>
</dbReference>
<keyword evidence="2" id="KW-0547">Nucleotide-binding</keyword>
<dbReference type="AlphaFoldDB" id="A0A4V2J3A7"/>
<proteinExistence type="predicted"/>
<dbReference type="Proteomes" id="UP000293142">
    <property type="component" value="Unassembled WGS sequence"/>
</dbReference>
<dbReference type="InterPro" id="IPR003439">
    <property type="entry name" value="ABC_transporter-like_ATP-bd"/>
</dbReference>
<protein>
    <recommendedName>
        <fullName evidence="7">Carnitine transport ATP-binding protein OpuCA</fullName>
        <ecNumber evidence="6">7.6.2.9</ecNumber>
    </recommendedName>
</protein>
<evidence type="ECO:0000256" key="3">
    <source>
        <dbReference type="ARBA" id="ARBA00022840"/>
    </source>
</evidence>
<dbReference type="PROSITE" id="PS00211">
    <property type="entry name" value="ABC_TRANSPORTER_1"/>
    <property type="match status" value="1"/>
</dbReference>
<dbReference type="InterPro" id="IPR012340">
    <property type="entry name" value="NA-bd_OB-fold"/>
</dbReference>
<dbReference type="InterPro" id="IPR017871">
    <property type="entry name" value="ABC_transporter-like_CS"/>
</dbReference>
<dbReference type="Gene3D" id="2.40.50.140">
    <property type="entry name" value="Nucleic acid-binding proteins"/>
    <property type="match status" value="1"/>
</dbReference>
<dbReference type="Gene3D" id="3.40.50.300">
    <property type="entry name" value="P-loop containing nucleotide triphosphate hydrolases"/>
    <property type="match status" value="1"/>
</dbReference>
<accession>A0A4V2J3A7</accession>
<dbReference type="GO" id="GO:0015418">
    <property type="term" value="F:ABC-type quaternary ammonium compound transporting activity"/>
    <property type="evidence" value="ECO:0007669"/>
    <property type="project" value="UniProtKB-EC"/>
</dbReference>
<evidence type="ECO:0000256" key="5">
    <source>
        <dbReference type="ARBA" id="ARBA00063934"/>
    </source>
</evidence>
<dbReference type="GO" id="GO:0043190">
    <property type="term" value="C:ATP-binding cassette (ABC) transporter complex"/>
    <property type="evidence" value="ECO:0007669"/>
    <property type="project" value="InterPro"/>
</dbReference>
<dbReference type="SUPFAM" id="SSF50331">
    <property type="entry name" value="MOP-like"/>
    <property type="match status" value="1"/>
</dbReference>
<dbReference type="InterPro" id="IPR027417">
    <property type="entry name" value="P-loop_NTPase"/>
</dbReference>
<dbReference type="PANTHER" id="PTHR42781">
    <property type="entry name" value="SPERMIDINE/PUTRESCINE IMPORT ATP-BINDING PROTEIN POTA"/>
    <property type="match status" value="1"/>
</dbReference>
<dbReference type="GO" id="GO:0016887">
    <property type="term" value="F:ATP hydrolysis activity"/>
    <property type="evidence" value="ECO:0007669"/>
    <property type="project" value="InterPro"/>
</dbReference>
<gene>
    <name evidence="9" type="ORF">EYB31_31965</name>
</gene>
<evidence type="ECO:0000313" key="10">
    <source>
        <dbReference type="Proteomes" id="UP000293142"/>
    </source>
</evidence>
<dbReference type="SUPFAM" id="SSF52540">
    <property type="entry name" value="P-loop containing nucleoside triphosphate hydrolases"/>
    <property type="match status" value="1"/>
</dbReference>
<keyword evidence="10" id="KW-1185">Reference proteome</keyword>
<organism evidence="9 10">
    <name type="scientific">Paenibacillus thalictri</name>
    <dbReference type="NCBI Taxonomy" id="2527873"/>
    <lineage>
        <taxon>Bacteria</taxon>
        <taxon>Bacillati</taxon>
        <taxon>Bacillota</taxon>
        <taxon>Bacilli</taxon>
        <taxon>Bacillales</taxon>
        <taxon>Paenibacillaceae</taxon>
        <taxon>Paenibacillus</taxon>
    </lineage>
</organism>
<comment type="subunit">
    <text evidence="5">The complex is composed of two ATP-binding proteins (OpuCA), two transmembrane proteins (OpuCB and OpuCD) and a solute-binding protein (OpuCC).</text>
</comment>
<keyword evidence="1" id="KW-0813">Transport</keyword>
<evidence type="ECO:0000256" key="1">
    <source>
        <dbReference type="ARBA" id="ARBA00022448"/>
    </source>
</evidence>